<comment type="domain">
    <text evidence="6">Contains large globular domains required for ATP hydrolysis at each terminus and a third globular domain forming a flexible hinge near the middle of the molecule. These domains are separated by coiled-coil structures.</text>
</comment>
<comment type="similarity">
    <text evidence="6">Belongs to the SMC family.</text>
</comment>
<protein>
    <recommendedName>
        <fullName evidence="6">Chromosome partition protein Smc</fullName>
    </recommendedName>
</protein>
<evidence type="ECO:0000259" key="7">
    <source>
        <dbReference type="SMART" id="SM00968"/>
    </source>
</evidence>
<feature type="coiled-coil region" evidence="6">
    <location>
        <begin position="318"/>
        <end position="366"/>
    </location>
</feature>
<evidence type="ECO:0000313" key="9">
    <source>
        <dbReference type="Proteomes" id="UP000726170"/>
    </source>
</evidence>
<dbReference type="InterPro" id="IPR024704">
    <property type="entry name" value="SMC"/>
</dbReference>
<feature type="coiled-coil region" evidence="6">
    <location>
        <begin position="686"/>
        <end position="1042"/>
    </location>
</feature>
<evidence type="ECO:0000256" key="1">
    <source>
        <dbReference type="ARBA" id="ARBA00022490"/>
    </source>
</evidence>
<comment type="subcellular location">
    <subcellularLocation>
        <location evidence="6">Cytoplasm</location>
    </subcellularLocation>
</comment>
<comment type="function">
    <text evidence="6">Required for chromosome condensation and partitioning.</text>
</comment>
<feature type="coiled-coil region" evidence="6">
    <location>
        <begin position="167"/>
        <end position="201"/>
    </location>
</feature>
<feature type="coiled-coil region" evidence="6">
    <location>
        <begin position="255"/>
        <end position="289"/>
    </location>
</feature>
<dbReference type="EMBL" id="JAHLQF010000001">
    <property type="protein sequence ID" value="MBU5482754.1"/>
    <property type="molecule type" value="Genomic_DNA"/>
</dbReference>
<feature type="binding site" evidence="6">
    <location>
        <begin position="32"/>
        <end position="39"/>
    </location>
    <ligand>
        <name>ATP</name>
        <dbReference type="ChEBI" id="CHEBI:30616"/>
    </ligand>
</feature>
<keyword evidence="4 6" id="KW-0175">Coiled coil</keyword>
<evidence type="ECO:0000256" key="3">
    <source>
        <dbReference type="ARBA" id="ARBA00022840"/>
    </source>
</evidence>
<keyword evidence="3 6" id="KW-0067">ATP-binding</keyword>
<dbReference type="PANTHER" id="PTHR43977">
    <property type="entry name" value="STRUCTURAL MAINTENANCE OF CHROMOSOMES PROTEIN 3"/>
    <property type="match status" value="1"/>
</dbReference>
<reference evidence="8 9" key="1">
    <citation type="submission" date="2021-06" db="EMBL/GenBank/DDBJ databases">
        <authorList>
            <person name="Sun Q."/>
            <person name="Li D."/>
        </authorList>
    </citation>
    <scope>NUCLEOTIDE SEQUENCE [LARGE SCALE GENOMIC DNA]</scope>
    <source>
        <strain evidence="8 9">MSJ-11</strain>
    </source>
</reference>
<gene>
    <name evidence="6 8" type="primary">smc</name>
    <name evidence="8" type="ORF">KQI86_00365</name>
</gene>
<dbReference type="Pfam" id="PF02463">
    <property type="entry name" value="SMC_N"/>
    <property type="match status" value="1"/>
</dbReference>
<evidence type="ECO:0000256" key="6">
    <source>
        <dbReference type="HAMAP-Rule" id="MF_01894"/>
    </source>
</evidence>
<comment type="caution">
    <text evidence="8">The sequence shown here is derived from an EMBL/GenBank/DDBJ whole genome shotgun (WGS) entry which is preliminary data.</text>
</comment>
<keyword evidence="9" id="KW-1185">Reference proteome</keyword>
<evidence type="ECO:0000256" key="5">
    <source>
        <dbReference type="ARBA" id="ARBA00023125"/>
    </source>
</evidence>
<comment type="subunit">
    <text evidence="6">Homodimer.</text>
</comment>
<accession>A0ABS6EEB4</accession>
<keyword evidence="5 6" id="KW-0238">DNA-binding</keyword>
<dbReference type="InterPro" id="IPR010935">
    <property type="entry name" value="SMC_hinge"/>
</dbReference>
<dbReference type="SMART" id="SM00968">
    <property type="entry name" value="SMC_hinge"/>
    <property type="match status" value="1"/>
</dbReference>
<evidence type="ECO:0000313" key="8">
    <source>
        <dbReference type="EMBL" id="MBU5482754.1"/>
    </source>
</evidence>
<name>A0ABS6EEB4_9CLOT</name>
<dbReference type="HAMAP" id="MF_01894">
    <property type="entry name" value="Smc_prok"/>
    <property type="match status" value="1"/>
</dbReference>
<keyword evidence="2 6" id="KW-0547">Nucleotide-binding</keyword>
<dbReference type="InterPro" id="IPR011890">
    <property type="entry name" value="SMC_prok"/>
</dbReference>
<dbReference type="CDD" id="cd03278">
    <property type="entry name" value="ABC_SMC_barmotin"/>
    <property type="match status" value="2"/>
</dbReference>
<organism evidence="8 9">
    <name type="scientific">Clostridium mobile</name>
    <dbReference type="NCBI Taxonomy" id="2841512"/>
    <lineage>
        <taxon>Bacteria</taxon>
        <taxon>Bacillati</taxon>
        <taxon>Bacillota</taxon>
        <taxon>Clostridia</taxon>
        <taxon>Eubacteriales</taxon>
        <taxon>Clostridiaceae</taxon>
        <taxon>Clostridium</taxon>
    </lineage>
</organism>
<dbReference type="Pfam" id="PF06470">
    <property type="entry name" value="SMC_hinge"/>
    <property type="match status" value="1"/>
</dbReference>
<dbReference type="PIRSF" id="PIRSF005719">
    <property type="entry name" value="SMC"/>
    <property type="match status" value="1"/>
</dbReference>
<sequence length="1189" mass="135621">MQLKSIEIRGFKSFINKTELNFKEGITAIVGPNGSGKSNISDAIRWVLGEQSVKTLRGGKMEDVIFAGTQFRKPLGLAQVSLTLDNSSGELPLDYNDVTVSRRIYRSGDSEYYINNTQCRLKDIQELFMDTGIGKEGYSIIGQGKIDAILSGKPEERRSLLEEAAGIVKFKKRKEEGEKKLENTEVNLTRIKDILSTYEERLEPLEIESEKAKTFLNLSNELKCKEINIIMHSLDAVTKEIDSVLSNTNKFKEELNLLESKELNYKNDINNWNKKLEELDSSISKEKNQYYLKKEEENSLLNEINIIQERINNTKILIESSTKEIDTVEKKIQIIKESKDEEETKASNLQQDQKKLNGSIVEYETQIINLNSSIEEGLANIKKYKSEQIEILSSISNVNNQISIIENNIEILNNKKDNLKSSYESSINSLKINNNTAKIIDEELVKSSEKISEYETLIKKHKKEMDNFKGLLSENENKLRVYNNKYNGLEANYTLLTNLQNSYEGYNKSVKSIMGHISKGIIKEAYGNTFVLGEIIEVEKKYETAIEIALGASISHIITPDEKISRILIEHLKKNNLGRATFLPLNIIKGRSVNLKNNVTNIEGYLGIGSQLLKYNSKFKNAIEFALGRTIICNDMDSALNIAKVTDYSYKIVTLSGEVINVGGSLTGGSVSKSKNTSVIGRKREIEEMKENIDSLSISIKETQDLIATYRGNLKKLDEECMNLKDLIYGENIEEAKLKEKLSNIQNENIKLKNRLDVWNTEVEKIKEDIEKNKKSINEKTLYLTQLKSKEEENSNSIVNMEGSLKTFEEKINNFKDKLTEEKIRKAQIDEIIAGKLKELVRLDKEIDELNYKHLQLKENITKGTDNINEYIIKIDNNKLMCNTIDKLLKDLEETYKDKEIEIIKTKDNLNEIHSRLEENYILKNKKENEYNRLQVNLAKLESENNNLVLKLNEEIGLTLDEALDFKQDIEDISSYKKNINELKNKISSLGMVNVGAIEEYKEIKEKFTFLNSQKEDLTKAKEELLILIEELTNNMEKVFNDNFNILRKLFDETFKELFKGGSADLILSSEDVLNGNIEINVQPPGKKLQNINLMSGGEKVLSAIALLFAILKMKPTPFCILDEIEAALDDANVKRYADFLRVFSSNVQFIVITHRKGTMEASDVLYGVTMEEKGISKVISIDLKESAV</sequence>
<feature type="domain" description="SMC hinge" evidence="7">
    <location>
        <begin position="526"/>
        <end position="643"/>
    </location>
</feature>
<dbReference type="InterPro" id="IPR003395">
    <property type="entry name" value="RecF/RecN/SMC_N"/>
</dbReference>
<evidence type="ECO:0000256" key="4">
    <source>
        <dbReference type="ARBA" id="ARBA00023054"/>
    </source>
</evidence>
<proteinExistence type="inferred from homology"/>
<evidence type="ECO:0000256" key="2">
    <source>
        <dbReference type="ARBA" id="ARBA00022741"/>
    </source>
</evidence>
<keyword evidence="1 6" id="KW-0963">Cytoplasm</keyword>
<dbReference type="RefSeq" id="WP_216437177.1">
    <property type="nucleotide sequence ID" value="NZ_JAHLQF010000001.1"/>
</dbReference>
<dbReference type="Proteomes" id="UP000726170">
    <property type="component" value="Unassembled WGS sequence"/>
</dbReference>
<feature type="coiled-coil region" evidence="6">
    <location>
        <begin position="395"/>
        <end position="492"/>
    </location>
</feature>
<dbReference type="NCBIfam" id="TIGR02168">
    <property type="entry name" value="SMC_prok_B"/>
    <property type="match status" value="1"/>
</dbReference>